<protein>
    <submittedName>
        <fullName evidence="1">Uncharacterized protein</fullName>
    </submittedName>
</protein>
<sequence length="633" mass="68677">MSFSYNGNRIEPLGATDPSSADSSFSSEGEDYNFFFIQGKQPLTRTQKANLQQLHDINSLRDLPFISRVSPLEPDHKISPALKPNNEFAAAEPQKIDVVLHDHATQSARQLSDMINKITEIRTSKMDIRHGNSIVRLQVTNEQLFKIAKIDDVASIDKVRDLTLFNDVARKVLNSNFNLNNTSFQGKGQIITVADTGFDAGSVINVHPAFRGRVRALVPLGRSRKTDDADGHGTHVCGSALSDGVCNAMGGVIQGTAPKANLVVQALDGDPFIGQDGEVKRSLFGISTKSLGDLLANAYDEHNSRIHTSSWGPIWDSETKEQAPYRNECQEIDGFVWENQDLVVCFAAGNDGQEETAVTGAGQVGGQPSAKNVITVGSCDNQRPSEDTACTIYDENGPHQGNPNHVSDFSSRGPTADGRIKPDVVAPGTMILSPRSRQASQNTDHGLCNDGDWMFSTGTSMATPLVAGCAAALREHLITQGNKAPSAALVKALLINGAIHLRNHTVEEQGFGRVDLSNSIFDPAAVDKGFFESIIYNRDDRDKATLVYMDKPGSHLQNNINLVIHCRGAKRHGNRGNAQDEYDTINNVEQVVWKNLVIGIAVTVEVSYRVAMLADAVPFAVAWSVNATLPEQQ</sequence>
<name>A0ACC1SSW6_9HYPO</name>
<dbReference type="EMBL" id="JANRMS010000143">
    <property type="protein sequence ID" value="KAJ3545642.1"/>
    <property type="molecule type" value="Genomic_DNA"/>
</dbReference>
<comment type="caution">
    <text evidence="1">The sequence shown here is derived from an EMBL/GenBank/DDBJ whole genome shotgun (WGS) entry which is preliminary data.</text>
</comment>
<dbReference type="Proteomes" id="UP001148629">
    <property type="component" value="Unassembled WGS sequence"/>
</dbReference>
<evidence type="ECO:0000313" key="2">
    <source>
        <dbReference type="Proteomes" id="UP001148629"/>
    </source>
</evidence>
<proteinExistence type="predicted"/>
<keyword evidence="2" id="KW-1185">Reference proteome</keyword>
<organism evidence="1 2">
    <name type="scientific">Fusarium decemcellulare</name>
    <dbReference type="NCBI Taxonomy" id="57161"/>
    <lineage>
        <taxon>Eukaryota</taxon>
        <taxon>Fungi</taxon>
        <taxon>Dikarya</taxon>
        <taxon>Ascomycota</taxon>
        <taxon>Pezizomycotina</taxon>
        <taxon>Sordariomycetes</taxon>
        <taxon>Hypocreomycetidae</taxon>
        <taxon>Hypocreales</taxon>
        <taxon>Nectriaceae</taxon>
        <taxon>Fusarium</taxon>
        <taxon>Fusarium decemcellulare species complex</taxon>
    </lineage>
</organism>
<accession>A0ACC1SSW6</accession>
<gene>
    <name evidence="1" type="ORF">NM208_g2411</name>
</gene>
<evidence type="ECO:0000313" key="1">
    <source>
        <dbReference type="EMBL" id="KAJ3545642.1"/>
    </source>
</evidence>
<reference evidence="1" key="1">
    <citation type="submission" date="2022-08" db="EMBL/GenBank/DDBJ databases">
        <title>Genome Sequence of Fusarium decemcellulare.</title>
        <authorList>
            <person name="Buettner E."/>
        </authorList>
    </citation>
    <scope>NUCLEOTIDE SEQUENCE</scope>
    <source>
        <strain evidence="1">Babe19</strain>
    </source>
</reference>